<gene>
    <name evidence="3" type="ORF">F1003_03575</name>
</gene>
<dbReference type="AlphaFoldDB" id="A0A7K1GC69"/>
<feature type="domain" description="Lipocalin-like" evidence="2">
    <location>
        <begin position="33"/>
        <end position="121"/>
    </location>
</feature>
<dbReference type="EMBL" id="WJYA01000003">
    <property type="protein sequence ID" value="MTE26004.1"/>
    <property type="molecule type" value="Genomic_DNA"/>
</dbReference>
<evidence type="ECO:0000256" key="1">
    <source>
        <dbReference type="SAM" id="SignalP"/>
    </source>
</evidence>
<proteinExistence type="predicted"/>
<reference evidence="3 4" key="1">
    <citation type="submission" date="2019-11" db="EMBL/GenBank/DDBJ databases">
        <title>Winogradskyella ouciana sp. nov., isolated from the hadal seawater of the Mariana Trench.</title>
        <authorList>
            <person name="Liu R."/>
        </authorList>
    </citation>
    <scope>NUCLEOTIDE SEQUENCE [LARGE SCALE GENOMIC DNA]</scope>
    <source>
        <strain evidence="3 4">ZXX205</strain>
    </source>
</reference>
<evidence type="ECO:0000313" key="4">
    <source>
        <dbReference type="Proteomes" id="UP000447545"/>
    </source>
</evidence>
<comment type="caution">
    <text evidence="3">The sequence shown here is derived from an EMBL/GenBank/DDBJ whole genome shotgun (WGS) entry which is preliminary data.</text>
</comment>
<sequence>MKKPKLLFGILIGFLILSCSSDDDSNNTNQDDLVGTWNLISIENQGIDNIVIDCQTEQNIIYNSNNSGTEKAPEEISQTPCEFNTVPFSWTRNGNQVTITVDQEGTFVNEILLITENNLEIVVTEMNGTPVPQNEQEIFKYEK</sequence>
<dbReference type="Proteomes" id="UP000447545">
    <property type="component" value="Unassembled WGS sequence"/>
</dbReference>
<keyword evidence="4" id="KW-1185">Reference proteome</keyword>
<feature type="chain" id="PRO_5029636252" description="Lipocalin-like domain-containing protein" evidence="1">
    <location>
        <begin position="22"/>
        <end position="143"/>
    </location>
</feature>
<accession>A0A7K1GC69</accession>
<feature type="signal peptide" evidence="1">
    <location>
        <begin position="1"/>
        <end position="21"/>
    </location>
</feature>
<organism evidence="3 4">
    <name type="scientific">Winogradskyella ouciana</name>
    <dbReference type="NCBI Taxonomy" id="2608631"/>
    <lineage>
        <taxon>Bacteria</taxon>
        <taxon>Pseudomonadati</taxon>
        <taxon>Bacteroidota</taxon>
        <taxon>Flavobacteriia</taxon>
        <taxon>Flavobacteriales</taxon>
        <taxon>Flavobacteriaceae</taxon>
        <taxon>Winogradskyella</taxon>
    </lineage>
</organism>
<dbReference type="PROSITE" id="PS51257">
    <property type="entry name" value="PROKAR_LIPOPROTEIN"/>
    <property type="match status" value="1"/>
</dbReference>
<name>A0A7K1GC69_9FLAO</name>
<evidence type="ECO:0000259" key="2">
    <source>
        <dbReference type="Pfam" id="PF13648"/>
    </source>
</evidence>
<dbReference type="InterPro" id="IPR024311">
    <property type="entry name" value="Lipocalin-like"/>
</dbReference>
<evidence type="ECO:0000313" key="3">
    <source>
        <dbReference type="EMBL" id="MTE26004.1"/>
    </source>
</evidence>
<dbReference type="RefSeq" id="WP_155087843.1">
    <property type="nucleotide sequence ID" value="NZ_WJYA01000003.1"/>
</dbReference>
<dbReference type="Pfam" id="PF13648">
    <property type="entry name" value="Lipocalin_4"/>
    <property type="match status" value="1"/>
</dbReference>
<keyword evidence="1" id="KW-0732">Signal</keyword>
<protein>
    <recommendedName>
        <fullName evidence="2">Lipocalin-like domain-containing protein</fullName>
    </recommendedName>
</protein>